<gene>
    <name evidence="1" type="ORF">PCOR1329_LOCUS62532</name>
</gene>
<protein>
    <submittedName>
        <fullName evidence="1">Uncharacterized protein</fullName>
    </submittedName>
</protein>
<name>A0ABN9W2U4_9DINO</name>
<proteinExistence type="predicted"/>
<organism evidence="1 2">
    <name type="scientific">Prorocentrum cordatum</name>
    <dbReference type="NCBI Taxonomy" id="2364126"/>
    <lineage>
        <taxon>Eukaryota</taxon>
        <taxon>Sar</taxon>
        <taxon>Alveolata</taxon>
        <taxon>Dinophyceae</taxon>
        <taxon>Prorocentrales</taxon>
        <taxon>Prorocentraceae</taxon>
        <taxon>Prorocentrum</taxon>
    </lineage>
</organism>
<dbReference type="Proteomes" id="UP001189429">
    <property type="component" value="Unassembled WGS sequence"/>
</dbReference>
<sequence length="385" mass="40216">MPQLQSMVRTTWYGKDSYFYVRGDPSAPQTCALNQVLSQMPPYRMRGPQSAAPVSGAERRLTSSPSLVAHSVELIRVVNTTVGALLNYSAELPIEVSGQLPSIHVNATMNGLACGIVSTSPMDLGKLGQGPTGWYAEATAVDLDVVLGKLWTMQSSQDLELVAQVREGDSLLGDMLAGLRFNLTGPADGAGRRLLGQPEPSGEGSGLDAALEVDSTPEAVLVQGRRLVSMNLGLPVGIGNVTFQLRDHLDRPAASVLLQQTGPLARELAVSYSIRVEGQEQGEAARALLRTLAGRQGGSVGLRDGQIARRDEEFFWEGAGLSSLLDSGCQGQGSAGCAASGPALRDRVACLADRAALPDADVGPACAEALALASAGPFDVLIPST</sequence>
<accession>A0ABN9W2U4</accession>
<keyword evidence="2" id="KW-1185">Reference proteome</keyword>
<evidence type="ECO:0000313" key="2">
    <source>
        <dbReference type="Proteomes" id="UP001189429"/>
    </source>
</evidence>
<dbReference type="EMBL" id="CAUYUJ010017904">
    <property type="protein sequence ID" value="CAK0878933.1"/>
    <property type="molecule type" value="Genomic_DNA"/>
</dbReference>
<comment type="caution">
    <text evidence="1">The sequence shown here is derived from an EMBL/GenBank/DDBJ whole genome shotgun (WGS) entry which is preliminary data.</text>
</comment>
<evidence type="ECO:0000313" key="1">
    <source>
        <dbReference type="EMBL" id="CAK0878933.1"/>
    </source>
</evidence>
<reference evidence="1" key="1">
    <citation type="submission" date="2023-10" db="EMBL/GenBank/DDBJ databases">
        <authorList>
            <person name="Chen Y."/>
            <person name="Shah S."/>
            <person name="Dougan E. K."/>
            <person name="Thang M."/>
            <person name="Chan C."/>
        </authorList>
    </citation>
    <scope>NUCLEOTIDE SEQUENCE [LARGE SCALE GENOMIC DNA]</scope>
</reference>